<name>A0ABV1B8W7_9FIRM</name>
<feature type="non-terminal residue" evidence="1">
    <location>
        <position position="109"/>
    </location>
</feature>
<comment type="caution">
    <text evidence="1">The sequence shown here is derived from an EMBL/GenBank/DDBJ whole genome shotgun (WGS) entry which is preliminary data.</text>
</comment>
<proteinExistence type="predicted"/>
<dbReference type="Proteomes" id="UP001469749">
    <property type="component" value="Unassembled WGS sequence"/>
</dbReference>
<sequence>MSKLARRFTDFSAVFLLFSALFHAVFVLEALILLSWRFTDFFYRFFNNLCFNQRKSSCPLTKTEASFEYLNHTRDPAFAVHPCPSPIFCHQEDKSELRGATPHFLPRLS</sequence>
<evidence type="ECO:0008006" key="3">
    <source>
        <dbReference type="Google" id="ProtNLM"/>
    </source>
</evidence>
<accession>A0ABV1B8W7</accession>
<gene>
    <name evidence="1" type="ORF">WMO25_17505</name>
</gene>
<keyword evidence="2" id="KW-1185">Reference proteome</keyword>
<organism evidence="1 2">
    <name type="scientific">Coprococcus intestinihominis</name>
    <dbReference type="NCBI Taxonomy" id="3133154"/>
    <lineage>
        <taxon>Bacteria</taxon>
        <taxon>Bacillati</taxon>
        <taxon>Bacillota</taxon>
        <taxon>Clostridia</taxon>
        <taxon>Lachnospirales</taxon>
        <taxon>Lachnospiraceae</taxon>
        <taxon>Coprococcus</taxon>
    </lineage>
</organism>
<dbReference type="EMBL" id="JBBMEK010000391">
    <property type="protein sequence ID" value="MEQ2366859.1"/>
    <property type="molecule type" value="Genomic_DNA"/>
</dbReference>
<protein>
    <recommendedName>
        <fullName evidence="3">Secreted protein</fullName>
    </recommendedName>
</protein>
<reference evidence="1 2" key="1">
    <citation type="submission" date="2024-03" db="EMBL/GenBank/DDBJ databases">
        <title>Human intestinal bacterial collection.</title>
        <authorList>
            <person name="Pauvert C."/>
            <person name="Hitch T.C.A."/>
            <person name="Clavel T."/>
        </authorList>
    </citation>
    <scope>NUCLEOTIDE SEQUENCE [LARGE SCALE GENOMIC DNA]</scope>
    <source>
        <strain evidence="1 2">CLA-AA-H190</strain>
    </source>
</reference>
<evidence type="ECO:0000313" key="2">
    <source>
        <dbReference type="Proteomes" id="UP001469749"/>
    </source>
</evidence>
<evidence type="ECO:0000313" key="1">
    <source>
        <dbReference type="EMBL" id="MEQ2366859.1"/>
    </source>
</evidence>